<reference evidence="1" key="1">
    <citation type="submission" date="2014-09" db="EMBL/GenBank/DDBJ databases">
        <title>Genome sequence of the luminous mushroom Mycena chlorophos for searching fungal bioluminescence genes.</title>
        <authorList>
            <person name="Tanaka Y."/>
            <person name="Kasuga D."/>
            <person name="Oba Y."/>
            <person name="Hase S."/>
            <person name="Sato K."/>
            <person name="Oba Y."/>
            <person name="Sakakibara Y."/>
        </authorList>
    </citation>
    <scope>NUCLEOTIDE SEQUENCE</scope>
</reference>
<evidence type="ECO:0000313" key="2">
    <source>
        <dbReference type="Proteomes" id="UP000815677"/>
    </source>
</evidence>
<dbReference type="Proteomes" id="UP000815677">
    <property type="component" value="Unassembled WGS sequence"/>
</dbReference>
<accession>A0ABQ0L3Y9</accession>
<protein>
    <submittedName>
        <fullName evidence="1">Uncharacterized protein</fullName>
    </submittedName>
</protein>
<name>A0ABQ0L3Y9_MYCCL</name>
<sequence length="78" mass="8280">MHHSFSLTNLDYVPLSLRKSAKAAAKKSPADLKRIAAHCLSLDTAAPATYLSLVYRNLDPADIPSSTADPETSLAAAK</sequence>
<gene>
    <name evidence="1" type="ORF">MCHLO_03400</name>
</gene>
<dbReference type="EMBL" id="DF841753">
    <property type="protein sequence ID" value="GAT45846.1"/>
    <property type="molecule type" value="Genomic_DNA"/>
</dbReference>
<keyword evidence="2" id="KW-1185">Reference proteome</keyword>
<organism evidence="1 2">
    <name type="scientific">Mycena chlorophos</name>
    <name type="common">Agaric fungus</name>
    <name type="synonym">Agaricus chlorophos</name>
    <dbReference type="NCBI Taxonomy" id="658473"/>
    <lineage>
        <taxon>Eukaryota</taxon>
        <taxon>Fungi</taxon>
        <taxon>Dikarya</taxon>
        <taxon>Basidiomycota</taxon>
        <taxon>Agaricomycotina</taxon>
        <taxon>Agaricomycetes</taxon>
        <taxon>Agaricomycetidae</taxon>
        <taxon>Agaricales</taxon>
        <taxon>Marasmiineae</taxon>
        <taxon>Mycenaceae</taxon>
        <taxon>Mycena</taxon>
    </lineage>
</organism>
<evidence type="ECO:0000313" key="1">
    <source>
        <dbReference type="EMBL" id="GAT45846.1"/>
    </source>
</evidence>
<proteinExistence type="predicted"/>